<evidence type="ECO:0000313" key="1">
    <source>
        <dbReference type="EMBL" id="MBF9068791.1"/>
    </source>
</evidence>
<comment type="caution">
    <text evidence="1">The sequence shown here is derived from an EMBL/GenBank/DDBJ whole genome shotgun (WGS) entry which is preliminary data.</text>
</comment>
<organism evidence="1 2">
    <name type="scientific">Streptacidiphilus fuscans</name>
    <dbReference type="NCBI Taxonomy" id="2789292"/>
    <lineage>
        <taxon>Bacteria</taxon>
        <taxon>Bacillati</taxon>
        <taxon>Actinomycetota</taxon>
        <taxon>Actinomycetes</taxon>
        <taxon>Kitasatosporales</taxon>
        <taxon>Streptomycetaceae</taxon>
        <taxon>Streptacidiphilus</taxon>
    </lineage>
</organism>
<dbReference type="EMBL" id="JADPRT010000004">
    <property type="protein sequence ID" value="MBF9068791.1"/>
    <property type="molecule type" value="Genomic_DNA"/>
</dbReference>
<gene>
    <name evidence="1" type="ORF">I2501_12230</name>
</gene>
<dbReference type="Pfam" id="PF19939">
    <property type="entry name" value="DUF6401"/>
    <property type="match status" value="1"/>
</dbReference>
<reference evidence="1" key="1">
    <citation type="submission" date="2020-11" db="EMBL/GenBank/DDBJ databases">
        <title>Isolation and identification of active actinomycetes.</title>
        <authorList>
            <person name="Yu B."/>
        </authorList>
    </citation>
    <scope>NUCLEOTIDE SEQUENCE</scope>
    <source>
        <strain evidence="1">NEAU-YB345</strain>
    </source>
</reference>
<protein>
    <submittedName>
        <fullName evidence="1">Uncharacterized protein</fullName>
    </submittedName>
</protein>
<evidence type="ECO:0000313" key="2">
    <source>
        <dbReference type="Proteomes" id="UP000657385"/>
    </source>
</evidence>
<dbReference type="Proteomes" id="UP000657385">
    <property type="component" value="Unassembled WGS sequence"/>
</dbReference>
<dbReference type="RefSeq" id="WP_196193938.1">
    <property type="nucleotide sequence ID" value="NZ_JADPRT010000004.1"/>
</dbReference>
<dbReference type="AlphaFoldDB" id="A0A931B4G4"/>
<dbReference type="InterPro" id="IPR045647">
    <property type="entry name" value="DUF6401"/>
</dbReference>
<accession>A0A931B4G4</accession>
<keyword evidence="2" id="KW-1185">Reference proteome</keyword>
<name>A0A931B4G4_9ACTN</name>
<proteinExistence type="predicted"/>
<sequence>MSELHADPLARVAHAFAPRFAEFAFEPGFVAAVDQHVAELRERLWGPEPGLTAKAPDPVDLADYALGFQDALAEIGWREPVGHDYAVCRLTAVSWLVHKHRLLDPDART</sequence>